<feature type="transmembrane region" description="Helical" evidence="8">
    <location>
        <begin position="173"/>
        <end position="197"/>
    </location>
</feature>
<protein>
    <recommendedName>
        <fullName evidence="8">CASP-like protein</fullName>
    </recommendedName>
</protein>
<name>A0A9Q0K630_9MAGN</name>
<dbReference type="PANTHER" id="PTHR33573">
    <property type="entry name" value="CASP-LIKE PROTEIN 4A4"/>
    <property type="match status" value="1"/>
</dbReference>
<evidence type="ECO:0000256" key="8">
    <source>
        <dbReference type="RuleBase" id="RU361233"/>
    </source>
</evidence>
<evidence type="ECO:0000256" key="5">
    <source>
        <dbReference type="ARBA" id="ARBA00022692"/>
    </source>
</evidence>
<comment type="caution">
    <text evidence="10">The sequence shown here is derived from an EMBL/GenBank/DDBJ whole genome shotgun (WGS) entry which is preliminary data.</text>
</comment>
<evidence type="ECO:0000256" key="4">
    <source>
        <dbReference type="ARBA" id="ARBA00022475"/>
    </source>
</evidence>
<dbReference type="OrthoDB" id="1869498at2759"/>
<feature type="transmembrane region" description="Helical" evidence="8">
    <location>
        <begin position="98"/>
        <end position="117"/>
    </location>
</feature>
<gene>
    <name evidence="10" type="ORF">NE237_023349</name>
</gene>
<evidence type="ECO:0000313" key="11">
    <source>
        <dbReference type="Proteomes" id="UP001141806"/>
    </source>
</evidence>
<feature type="transmembrane region" description="Helical" evidence="8">
    <location>
        <begin position="59"/>
        <end position="78"/>
    </location>
</feature>
<keyword evidence="5 8" id="KW-0812">Transmembrane</keyword>
<dbReference type="PANTHER" id="PTHR33573:SF15">
    <property type="entry name" value="CASP-LIKE PROTEIN 4A4"/>
    <property type="match status" value="1"/>
</dbReference>
<dbReference type="GO" id="GO:0005886">
    <property type="term" value="C:plasma membrane"/>
    <property type="evidence" value="ECO:0007669"/>
    <property type="project" value="UniProtKB-SubCell"/>
</dbReference>
<dbReference type="Pfam" id="PF04535">
    <property type="entry name" value="CASP_dom"/>
    <property type="match status" value="1"/>
</dbReference>
<evidence type="ECO:0000259" key="9">
    <source>
        <dbReference type="Pfam" id="PF04535"/>
    </source>
</evidence>
<comment type="similarity">
    <text evidence="2 8">Belongs to the Casparian strip membrane proteins (CASP) family.</text>
</comment>
<dbReference type="Proteomes" id="UP001141806">
    <property type="component" value="Unassembled WGS sequence"/>
</dbReference>
<evidence type="ECO:0000256" key="1">
    <source>
        <dbReference type="ARBA" id="ARBA00004651"/>
    </source>
</evidence>
<comment type="subunit">
    <text evidence="3 8">Homodimer and heterodimers.</text>
</comment>
<reference evidence="10" key="1">
    <citation type="journal article" date="2023" name="Plant J.">
        <title>The genome of the king protea, Protea cynaroides.</title>
        <authorList>
            <person name="Chang J."/>
            <person name="Duong T.A."/>
            <person name="Schoeman C."/>
            <person name="Ma X."/>
            <person name="Roodt D."/>
            <person name="Barker N."/>
            <person name="Li Z."/>
            <person name="Van de Peer Y."/>
            <person name="Mizrachi E."/>
        </authorList>
    </citation>
    <scope>NUCLEOTIDE SEQUENCE</scope>
    <source>
        <tissue evidence="10">Young leaves</tissue>
    </source>
</reference>
<dbReference type="InterPro" id="IPR006702">
    <property type="entry name" value="CASP_dom"/>
</dbReference>
<sequence length="205" mass="22546">MKGGDRADCGVLFGEMAGSSPRFYSPAQSQYPTPSTPFSSYSISSTTWSPRPTLHLCNLIFRSLAFLFSSVSAISLAATSPHKKKGEAMFGFSHYPELRYCFGVTILASVYSFFQLFKGLFDIVHKGLLFSDLVSDYLSFVLDHLLCYLLISSSSVSVPTIHRIESASPIWKATIVSVSMSSVASLLFVACSLLSGYKLCKRIIW</sequence>
<keyword evidence="7 8" id="KW-0472">Membrane</keyword>
<evidence type="ECO:0000256" key="3">
    <source>
        <dbReference type="ARBA" id="ARBA00011489"/>
    </source>
</evidence>
<feature type="domain" description="Casparian strip membrane protein" evidence="9">
    <location>
        <begin position="53"/>
        <end position="166"/>
    </location>
</feature>
<proteinExistence type="inferred from homology"/>
<dbReference type="AlphaFoldDB" id="A0A9Q0K630"/>
<keyword evidence="11" id="KW-1185">Reference proteome</keyword>
<accession>A0A9Q0K630</accession>
<evidence type="ECO:0000313" key="10">
    <source>
        <dbReference type="EMBL" id="KAJ4963410.1"/>
    </source>
</evidence>
<keyword evidence="6 8" id="KW-1133">Transmembrane helix</keyword>
<organism evidence="10 11">
    <name type="scientific">Protea cynaroides</name>
    <dbReference type="NCBI Taxonomy" id="273540"/>
    <lineage>
        <taxon>Eukaryota</taxon>
        <taxon>Viridiplantae</taxon>
        <taxon>Streptophyta</taxon>
        <taxon>Embryophyta</taxon>
        <taxon>Tracheophyta</taxon>
        <taxon>Spermatophyta</taxon>
        <taxon>Magnoliopsida</taxon>
        <taxon>Proteales</taxon>
        <taxon>Proteaceae</taxon>
        <taxon>Protea</taxon>
    </lineage>
</organism>
<evidence type="ECO:0000256" key="2">
    <source>
        <dbReference type="ARBA" id="ARBA00007651"/>
    </source>
</evidence>
<comment type="subcellular location">
    <subcellularLocation>
        <location evidence="1 8">Cell membrane</location>
        <topology evidence="1 8">Multi-pass membrane protein</topology>
    </subcellularLocation>
</comment>
<keyword evidence="4 8" id="KW-1003">Cell membrane</keyword>
<evidence type="ECO:0000256" key="6">
    <source>
        <dbReference type="ARBA" id="ARBA00022989"/>
    </source>
</evidence>
<evidence type="ECO:0000256" key="7">
    <source>
        <dbReference type="ARBA" id="ARBA00023136"/>
    </source>
</evidence>
<dbReference type="EMBL" id="JAMYWD010000008">
    <property type="protein sequence ID" value="KAJ4963410.1"/>
    <property type="molecule type" value="Genomic_DNA"/>
</dbReference>
<feature type="transmembrane region" description="Helical" evidence="8">
    <location>
        <begin position="137"/>
        <end position="161"/>
    </location>
</feature>